<feature type="active site" description="Charge relay system" evidence="9 10">
    <location>
        <position position="563"/>
    </location>
</feature>
<dbReference type="Pfam" id="PF00082">
    <property type="entry name" value="Peptidase_S8"/>
    <property type="match status" value="1"/>
</dbReference>
<keyword evidence="7 10" id="KW-0720">Serine protease</keyword>
<name>A0AAD8KW85_TARER</name>
<feature type="compositionally biased region" description="Basic and acidic residues" evidence="11">
    <location>
        <begin position="222"/>
        <end position="240"/>
    </location>
</feature>
<dbReference type="GO" id="GO:0006508">
    <property type="term" value="P:proteolysis"/>
    <property type="evidence" value="ECO:0007669"/>
    <property type="project" value="UniProtKB-KW"/>
</dbReference>
<comment type="similarity">
    <text evidence="2 10">Belongs to the peptidase S8 family.</text>
</comment>
<feature type="active site" description="Charge relay system" evidence="9 10">
    <location>
        <position position="171"/>
    </location>
</feature>
<dbReference type="AlphaFoldDB" id="A0AAD8KW85"/>
<evidence type="ECO:0000259" key="14">
    <source>
        <dbReference type="Pfam" id="PF05922"/>
    </source>
</evidence>
<keyword evidence="6 10" id="KW-0378">Hydrolase</keyword>
<dbReference type="PROSITE" id="PS51892">
    <property type="entry name" value="SUBTILASE"/>
    <property type="match status" value="1"/>
</dbReference>
<proteinExistence type="inferred from homology"/>
<keyword evidence="5" id="KW-0732">Signal</keyword>
<dbReference type="Gene3D" id="2.60.40.2310">
    <property type="match status" value="1"/>
</dbReference>
<evidence type="ECO:0000256" key="9">
    <source>
        <dbReference type="PIRSR" id="PIRSR615500-1"/>
    </source>
</evidence>
<dbReference type="InterPro" id="IPR034197">
    <property type="entry name" value="Peptidases_S8_3"/>
</dbReference>
<comment type="subcellular location">
    <subcellularLocation>
        <location evidence="1">Secreted</location>
    </subcellularLocation>
</comment>
<keyword evidence="17" id="KW-1185">Reference proteome</keyword>
<evidence type="ECO:0000256" key="7">
    <source>
        <dbReference type="ARBA" id="ARBA00022825"/>
    </source>
</evidence>
<dbReference type="InterPro" id="IPR000209">
    <property type="entry name" value="Peptidase_S8/S53_dom"/>
</dbReference>
<evidence type="ECO:0000313" key="17">
    <source>
        <dbReference type="Proteomes" id="UP001229421"/>
    </source>
</evidence>
<dbReference type="Gene3D" id="3.30.70.80">
    <property type="entry name" value="Peptidase S8 propeptide/proteinase inhibitor I9"/>
    <property type="match status" value="1"/>
</dbReference>
<dbReference type="PRINTS" id="PR00723">
    <property type="entry name" value="SUBTILISIN"/>
</dbReference>
<evidence type="ECO:0000256" key="1">
    <source>
        <dbReference type="ARBA" id="ARBA00004613"/>
    </source>
</evidence>
<keyword evidence="12" id="KW-0812">Transmembrane</keyword>
<dbReference type="CDD" id="cd02120">
    <property type="entry name" value="PA_subtilisin_like"/>
    <property type="match status" value="1"/>
</dbReference>
<dbReference type="InterPro" id="IPR041469">
    <property type="entry name" value="Subtilisin-like_FN3"/>
</dbReference>
<evidence type="ECO:0000256" key="8">
    <source>
        <dbReference type="ARBA" id="ARBA00023180"/>
    </source>
</evidence>
<keyword evidence="12" id="KW-1133">Transmembrane helix</keyword>
<dbReference type="GO" id="GO:0005576">
    <property type="term" value="C:extracellular region"/>
    <property type="evidence" value="ECO:0007669"/>
    <property type="project" value="UniProtKB-SubCell"/>
</dbReference>
<evidence type="ECO:0000256" key="4">
    <source>
        <dbReference type="ARBA" id="ARBA00022670"/>
    </source>
</evidence>
<dbReference type="CDD" id="cd04852">
    <property type="entry name" value="Peptidases_S8_3"/>
    <property type="match status" value="1"/>
</dbReference>
<dbReference type="PANTHER" id="PTHR10795">
    <property type="entry name" value="PROPROTEIN CONVERTASE SUBTILISIN/KEXIN"/>
    <property type="match status" value="1"/>
</dbReference>
<evidence type="ECO:0000256" key="11">
    <source>
        <dbReference type="SAM" id="MobiDB-lite"/>
    </source>
</evidence>
<keyword evidence="8" id="KW-0325">Glycoprotein</keyword>
<dbReference type="InterPro" id="IPR015500">
    <property type="entry name" value="Peptidase_S8_subtilisin-rel"/>
</dbReference>
<feature type="active site" description="Charge relay system" evidence="9 10">
    <location>
        <position position="239"/>
    </location>
</feature>
<evidence type="ECO:0000256" key="10">
    <source>
        <dbReference type="PROSITE-ProRule" id="PRU01240"/>
    </source>
</evidence>
<dbReference type="Pfam" id="PF17766">
    <property type="entry name" value="fn3_6"/>
    <property type="match status" value="1"/>
</dbReference>
<sequence>MASTIRQYELYIYVPYLCCHFTTTYSSQMTLSMNLRFVFFIFTFIIISITAASSSLSNDHQAYIVLMDKSVMPSPFSNHHNWYTSILSSLSDEVTAVHLYTYNHVMDGFSAVLTKSQMARLENMPGHLATFKDKLGQLHTTHTPRFLGLKKHAGLWPISSFGEDLIVGILDTGIWPESESFHDKGMSEVPSRWRGACESEGFCNKKLIGARSFSEGMKHRKENISKTDDYDSPRDFEGHGTHTSSTAAGSRVGYADYFGYAKGTATGIAPKARLAMYKVLFLDNSYEAAASDTLAGMDQAIEDGVDLMSLSLGFIETQFHQNPIAIGAFAAMEKGIFVSCSAGNAGPHSYTVTNGAPWITTVGAGTIDRDFAAYVTPGGDPNNGVLIGKSLFPENLLVDRVLIYYGYGNKSKETCDYNSIDPKDVQGKYIFCDGMGVSELETTGAAGAIFSDDSGPFLRPKDFNLPFVVLEPKVGDLLKKYIINTKNASVSVKYGETLLGVKPAPQVAYFSSRGPDRRSPWILKPDLLAPGVDILAAWAPNRASAPIGDDYLLSDYRLVSGTSMASPHVVGIATLLKSVHPDWSPAAIRSAMMTTADILDNNQSVIFDMTTGEHGTPLDYGAGHVNPNKAMDPGLIYDIQPQDYINYLCALNYTKTEIRIITKRSNINCAHATLDLNYPSFILVLNNTNTTRYTFHRVVTNVGKPGSLYRAEVSTPPKGMKVVVKPSKIFFEGTKSTATFEMSVEVDISDAPPTYSGYFGNCGYLSWHEMTGNHVVRSPIVSAIASAKPP</sequence>
<dbReference type="FunFam" id="3.40.50.200:FF:000006">
    <property type="entry name" value="Subtilisin-like protease SBT1.5"/>
    <property type="match status" value="1"/>
</dbReference>
<evidence type="ECO:0000256" key="3">
    <source>
        <dbReference type="ARBA" id="ARBA00022525"/>
    </source>
</evidence>
<keyword evidence="3" id="KW-0964">Secreted</keyword>
<feature type="domain" description="Inhibitor I9" evidence="14">
    <location>
        <begin position="63"/>
        <end position="139"/>
    </location>
</feature>
<dbReference type="InterPro" id="IPR037045">
    <property type="entry name" value="S8pro/Inhibitor_I9_sf"/>
</dbReference>
<comment type="caution">
    <text evidence="16">The sequence shown here is derived from an EMBL/GenBank/DDBJ whole genome shotgun (WGS) entry which is preliminary data.</text>
</comment>
<accession>A0AAD8KW85</accession>
<feature type="region of interest" description="Disordered" evidence="11">
    <location>
        <begin position="218"/>
        <end position="247"/>
    </location>
</feature>
<keyword evidence="4 10" id="KW-0645">Protease</keyword>
<evidence type="ECO:0000256" key="6">
    <source>
        <dbReference type="ARBA" id="ARBA00022801"/>
    </source>
</evidence>
<feature type="transmembrane region" description="Helical" evidence="12">
    <location>
        <begin position="37"/>
        <end position="56"/>
    </location>
</feature>
<dbReference type="InterPro" id="IPR023828">
    <property type="entry name" value="Peptidase_S8_Ser-AS"/>
</dbReference>
<reference evidence="16" key="1">
    <citation type="journal article" date="2023" name="bioRxiv">
        <title>Improved chromosome-level genome assembly for marigold (Tagetes erecta).</title>
        <authorList>
            <person name="Jiang F."/>
            <person name="Yuan L."/>
            <person name="Wang S."/>
            <person name="Wang H."/>
            <person name="Xu D."/>
            <person name="Wang A."/>
            <person name="Fan W."/>
        </authorList>
    </citation>
    <scope>NUCLEOTIDE SEQUENCE</scope>
    <source>
        <strain evidence="16">WSJ</strain>
        <tissue evidence="16">Leaf</tissue>
    </source>
</reference>
<evidence type="ECO:0000259" key="15">
    <source>
        <dbReference type="Pfam" id="PF17766"/>
    </source>
</evidence>
<evidence type="ECO:0000259" key="13">
    <source>
        <dbReference type="Pfam" id="PF00082"/>
    </source>
</evidence>
<dbReference type="Gene3D" id="3.40.50.200">
    <property type="entry name" value="Peptidase S8/S53 domain"/>
    <property type="match status" value="1"/>
</dbReference>
<dbReference type="Proteomes" id="UP001229421">
    <property type="component" value="Unassembled WGS sequence"/>
</dbReference>
<dbReference type="FunFam" id="3.30.70.80:FF:000003">
    <property type="entry name" value="Subtilisin-like protease SBT1.9"/>
    <property type="match status" value="1"/>
</dbReference>
<dbReference type="InterPro" id="IPR036852">
    <property type="entry name" value="Peptidase_S8/S53_dom_sf"/>
</dbReference>
<dbReference type="PROSITE" id="PS00138">
    <property type="entry name" value="SUBTILASE_SER"/>
    <property type="match status" value="1"/>
</dbReference>
<dbReference type="GO" id="GO:0004252">
    <property type="term" value="F:serine-type endopeptidase activity"/>
    <property type="evidence" value="ECO:0007669"/>
    <property type="project" value="UniProtKB-UniRule"/>
</dbReference>
<protein>
    <submittedName>
        <fullName evidence="16">Uncharacterized protein</fullName>
    </submittedName>
</protein>
<dbReference type="Pfam" id="PF05922">
    <property type="entry name" value="Inhibitor_I9"/>
    <property type="match status" value="1"/>
</dbReference>
<dbReference type="InterPro" id="IPR010259">
    <property type="entry name" value="S8pro/Inhibitor_I9"/>
</dbReference>
<organism evidence="16 17">
    <name type="scientific">Tagetes erecta</name>
    <name type="common">African marigold</name>
    <dbReference type="NCBI Taxonomy" id="13708"/>
    <lineage>
        <taxon>Eukaryota</taxon>
        <taxon>Viridiplantae</taxon>
        <taxon>Streptophyta</taxon>
        <taxon>Embryophyta</taxon>
        <taxon>Tracheophyta</taxon>
        <taxon>Spermatophyta</taxon>
        <taxon>Magnoliopsida</taxon>
        <taxon>eudicotyledons</taxon>
        <taxon>Gunneridae</taxon>
        <taxon>Pentapetalae</taxon>
        <taxon>asterids</taxon>
        <taxon>campanulids</taxon>
        <taxon>Asterales</taxon>
        <taxon>Asteraceae</taxon>
        <taxon>Asteroideae</taxon>
        <taxon>Heliantheae alliance</taxon>
        <taxon>Tageteae</taxon>
        <taxon>Tagetes</taxon>
    </lineage>
</organism>
<dbReference type="InterPro" id="IPR045051">
    <property type="entry name" value="SBT"/>
</dbReference>
<feature type="domain" description="Subtilisin-like protease fibronectin type-III" evidence="15">
    <location>
        <begin position="675"/>
        <end position="781"/>
    </location>
</feature>
<evidence type="ECO:0000256" key="12">
    <source>
        <dbReference type="SAM" id="Phobius"/>
    </source>
</evidence>
<evidence type="ECO:0000256" key="5">
    <source>
        <dbReference type="ARBA" id="ARBA00022729"/>
    </source>
</evidence>
<dbReference type="Gene3D" id="3.50.30.30">
    <property type="match status" value="1"/>
</dbReference>
<dbReference type="EMBL" id="JAUHHV010000003">
    <property type="protein sequence ID" value="KAK1430312.1"/>
    <property type="molecule type" value="Genomic_DNA"/>
</dbReference>
<gene>
    <name evidence="16" type="ORF">QVD17_12961</name>
</gene>
<dbReference type="SUPFAM" id="SSF52743">
    <property type="entry name" value="Subtilisin-like"/>
    <property type="match status" value="1"/>
</dbReference>
<feature type="domain" description="Peptidase S8/S53" evidence="13">
    <location>
        <begin position="162"/>
        <end position="621"/>
    </location>
</feature>
<evidence type="ECO:0000313" key="16">
    <source>
        <dbReference type="EMBL" id="KAK1430312.1"/>
    </source>
</evidence>
<evidence type="ECO:0000256" key="2">
    <source>
        <dbReference type="ARBA" id="ARBA00011073"/>
    </source>
</evidence>
<keyword evidence="12" id="KW-0472">Membrane</keyword>